<reference evidence="11 12" key="1">
    <citation type="submission" date="2020-02" db="EMBL/GenBank/DDBJ databases">
        <title>Pelistega sp. NLN82 were isolated from wild rodents of the Hainan Island.</title>
        <authorList>
            <person name="Niu N."/>
            <person name="Zhou J."/>
        </authorList>
    </citation>
    <scope>NUCLEOTIDE SEQUENCE [LARGE SCALE GENOMIC DNA]</scope>
    <source>
        <strain evidence="11 12">NLN82</strain>
    </source>
</reference>
<dbReference type="Proteomes" id="UP000477651">
    <property type="component" value="Unassembled WGS sequence"/>
</dbReference>
<dbReference type="SUPFAM" id="SSF53756">
    <property type="entry name" value="UDP-Glycosyltransferase/glycogen phosphorylase"/>
    <property type="match status" value="1"/>
</dbReference>
<dbReference type="InterPro" id="IPR001967">
    <property type="entry name" value="Peptidase_S11_N"/>
</dbReference>
<evidence type="ECO:0000256" key="1">
    <source>
        <dbReference type="ARBA" id="ARBA00007164"/>
    </source>
</evidence>
<dbReference type="PRINTS" id="PR00725">
    <property type="entry name" value="DADACBPTASE1"/>
</dbReference>
<comment type="similarity">
    <text evidence="1 8">Belongs to the peptidase S11 family.</text>
</comment>
<evidence type="ECO:0000259" key="10">
    <source>
        <dbReference type="Pfam" id="PF00768"/>
    </source>
</evidence>
<dbReference type="GO" id="GO:0016757">
    <property type="term" value="F:glycosyltransferase activity"/>
    <property type="evidence" value="ECO:0007669"/>
    <property type="project" value="InterPro"/>
</dbReference>
<evidence type="ECO:0000313" key="12">
    <source>
        <dbReference type="Proteomes" id="UP000477651"/>
    </source>
</evidence>
<keyword evidence="5" id="KW-0573">Peptidoglycan synthesis</keyword>
<feature type="domain" description="Glycosyl transferase family 1" evidence="9">
    <location>
        <begin position="112"/>
        <end position="262"/>
    </location>
</feature>
<feature type="active site" description="Proton acceptor" evidence="7">
    <location>
        <position position="331"/>
    </location>
</feature>
<evidence type="ECO:0000256" key="5">
    <source>
        <dbReference type="ARBA" id="ARBA00022984"/>
    </source>
</evidence>
<proteinExistence type="inferred from homology"/>
<dbReference type="InterPro" id="IPR012338">
    <property type="entry name" value="Beta-lactam/transpept-like"/>
</dbReference>
<name>A0A6L9Y8S0_9BURK</name>
<keyword evidence="3" id="KW-0378">Hydrolase</keyword>
<keyword evidence="11" id="KW-0808">Transferase</keyword>
<evidence type="ECO:0000313" key="11">
    <source>
        <dbReference type="EMBL" id="NEN76575.1"/>
    </source>
</evidence>
<dbReference type="RefSeq" id="WP_163764968.1">
    <property type="nucleotide sequence ID" value="NZ_JAAGYR010000022.1"/>
</dbReference>
<feature type="active site" evidence="7">
    <location>
        <position position="383"/>
    </location>
</feature>
<evidence type="ECO:0000256" key="8">
    <source>
        <dbReference type="RuleBase" id="RU004016"/>
    </source>
</evidence>
<dbReference type="GO" id="GO:0006508">
    <property type="term" value="P:proteolysis"/>
    <property type="evidence" value="ECO:0007669"/>
    <property type="project" value="InterPro"/>
</dbReference>
<evidence type="ECO:0000256" key="2">
    <source>
        <dbReference type="ARBA" id="ARBA00022729"/>
    </source>
</evidence>
<evidence type="ECO:0000256" key="7">
    <source>
        <dbReference type="PIRSR" id="PIRSR618044-1"/>
    </source>
</evidence>
<protein>
    <submittedName>
        <fullName evidence="11">Glycosyltransferase</fullName>
    </submittedName>
</protein>
<dbReference type="AlphaFoldDB" id="A0A6L9Y8S0"/>
<dbReference type="GO" id="GO:0008360">
    <property type="term" value="P:regulation of cell shape"/>
    <property type="evidence" value="ECO:0007669"/>
    <property type="project" value="UniProtKB-KW"/>
</dbReference>
<accession>A0A6L9Y8S0</accession>
<keyword evidence="12" id="KW-1185">Reference proteome</keyword>
<dbReference type="Pfam" id="PF00768">
    <property type="entry name" value="Peptidase_S11"/>
    <property type="match status" value="1"/>
</dbReference>
<feature type="active site" description="Acyl-ester intermediate" evidence="7">
    <location>
        <position position="328"/>
    </location>
</feature>
<dbReference type="InterPro" id="IPR001296">
    <property type="entry name" value="Glyco_trans_1"/>
</dbReference>
<dbReference type="PANTHER" id="PTHR12526:SF630">
    <property type="entry name" value="GLYCOSYLTRANSFERASE"/>
    <property type="match status" value="1"/>
</dbReference>
<evidence type="ECO:0000259" key="9">
    <source>
        <dbReference type="Pfam" id="PF00534"/>
    </source>
</evidence>
<comment type="caution">
    <text evidence="11">The sequence shown here is derived from an EMBL/GenBank/DDBJ whole genome shotgun (WGS) entry which is preliminary data.</text>
</comment>
<evidence type="ECO:0000256" key="6">
    <source>
        <dbReference type="ARBA" id="ARBA00023316"/>
    </source>
</evidence>
<keyword evidence="6" id="KW-0961">Cell wall biogenesis/degradation</keyword>
<dbReference type="SUPFAM" id="SSF56601">
    <property type="entry name" value="beta-lactamase/transpeptidase-like"/>
    <property type="match status" value="1"/>
</dbReference>
<evidence type="ECO:0000256" key="3">
    <source>
        <dbReference type="ARBA" id="ARBA00022801"/>
    </source>
</evidence>
<dbReference type="GO" id="GO:0071555">
    <property type="term" value="P:cell wall organization"/>
    <property type="evidence" value="ECO:0007669"/>
    <property type="project" value="UniProtKB-KW"/>
</dbReference>
<dbReference type="Gene3D" id="3.40.710.10">
    <property type="entry name" value="DD-peptidase/beta-lactamase superfamily"/>
    <property type="match status" value="1"/>
</dbReference>
<dbReference type="InterPro" id="IPR018044">
    <property type="entry name" value="Peptidase_S11"/>
</dbReference>
<dbReference type="Gene3D" id="3.40.50.2000">
    <property type="entry name" value="Glycogen Phosphorylase B"/>
    <property type="match status" value="2"/>
</dbReference>
<feature type="domain" description="Peptidase S11 D-alanyl-D-alanine carboxypeptidase A N-terminal" evidence="10">
    <location>
        <begin position="305"/>
        <end position="470"/>
    </location>
</feature>
<keyword evidence="4" id="KW-0133">Cell shape</keyword>
<keyword evidence="2" id="KW-0732">Signal</keyword>
<sequence>MQQVNLLVDRSLLMKDVVMPMNKQAIQANLKCVPIVHNSHLKNRQDISSGLGNLFTHLAHLTEFDAVIVLTEKQKNDLTSIYGDVGNIYVIPHAVNFYPTPVPFSQRIKGKAVAIARLSPEKGHERMIRLFSEVVKKLPYATLDIYGHGNLEKDLKALIQSLNMQDHIRILPFTNNVYEKFSQASVSLLTSRFEGFALVVQESLASGCPMISFDIRYGPSAMIENGYNGFLTDRLNDNDFIEKVVETLSDTELNQRLSANAYTSMQKFSEEKVAQHWRHFFDNALFKHNEIPTLPTTRALAVLPVLSDGTIQPVLEQHNLHTPIPPASTTKILTALIALESGMPLDTHLTVLESDIRKGSGNNLKAGDIITLENALYNMLLPSSNTSAQLVARCVSEYVGTDFISSMNEKAQSIGMTNSTFVNPTGLAQRGQQSTPYDLTLLCIAASKNEQIQTIWWTTKKQLSIKGENKRKIEIVSLLDYLHNYSWFLGGKSGTLVPYYYHVLSWIQRPNGQHMAVFVSSYSAEQRLTDTITIQKYIEKKYTE</sequence>
<dbReference type="EMBL" id="JAAGYR010000022">
    <property type="protein sequence ID" value="NEN76575.1"/>
    <property type="molecule type" value="Genomic_DNA"/>
</dbReference>
<organism evidence="11 12">
    <name type="scientific">Pelistega ratti</name>
    <dbReference type="NCBI Taxonomy" id="2652177"/>
    <lineage>
        <taxon>Bacteria</taxon>
        <taxon>Pseudomonadati</taxon>
        <taxon>Pseudomonadota</taxon>
        <taxon>Betaproteobacteria</taxon>
        <taxon>Burkholderiales</taxon>
        <taxon>Alcaligenaceae</taxon>
        <taxon>Pelistega</taxon>
    </lineage>
</organism>
<dbReference type="PANTHER" id="PTHR12526">
    <property type="entry name" value="GLYCOSYLTRANSFERASE"/>
    <property type="match status" value="1"/>
</dbReference>
<evidence type="ECO:0000256" key="4">
    <source>
        <dbReference type="ARBA" id="ARBA00022960"/>
    </source>
</evidence>
<dbReference type="GO" id="GO:0009252">
    <property type="term" value="P:peptidoglycan biosynthetic process"/>
    <property type="evidence" value="ECO:0007669"/>
    <property type="project" value="UniProtKB-KW"/>
</dbReference>
<gene>
    <name evidence="11" type="ORF">F9B74_09690</name>
</gene>
<dbReference type="GO" id="GO:0009002">
    <property type="term" value="F:serine-type D-Ala-D-Ala carboxypeptidase activity"/>
    <property type="evidence" value="ECO:0007669"/>
    <property type="project" value="InterPro"/>
</dbReference>
<dbReference type="Pfam" id="PF00534">
    <property type="entry name" value="Glycos_transf_1"/>
    <property type="match status" value="1"/>
</dbReference>